<dbReference type="eggNOG" id="ENOG5034CFC">
    <property type="taxonomic scope" value="Bacteria"/>
</dbReference>
<protein>
    <recommendedName>
        <fullName evidence="3">Lipoprotein</fullName>
    </recommendedName>
</protein>
<proteinExistence type="predicted"/>
<dbReference type="OrthoDB" id="1258943at2"/>
<sequence>MATAKSINKWLIGIPGLAIIIMALSACNQRNKQKRDDQLSYNCNNKVWYDVPDIQFKGYLPAVKPIVVIKRGGQILENKLQLKEISRSDTINYQLAAITTDTALINRSDTVLISVGNEKYAIYGFKSNSYYGDHHIVDCDNQYQLNGKIFKSKELNFIYSRKQSQISLHPLSPFTYEFKDNAPQGKYVMDRADFFYADANKYLTKEQQKQLFAIVKAQKDKINGNYNALSIYVYKKTDKLNPTYKGSFQDIKGVYDNDLLSYTRWMNGRMDIFYMIKDGNVVYDMAENKEMSPPFEFN</sequence>
<gene>
    <name evidence="1" type="ORF">Mucpa_0796</name>
</gene>
<evidence type="ECO:0000313" key="2">
    <source>
        <dbReference type="Proteomes" id="UP000002774"/>
    </source>
</evidence>
<dbReference type="STRING" id="714943.Mucpa_0796"/>
<accession>H1Y9Z3</accession>
<dbReference type="RefSeq" id="WP_008504592.1">
    <property type="nucleotide sequence ID" value="NZ_CM001403.1"/>
</dbReference>
<dbReference type="PROSITE" id="PS51257">
    <property type="entry name" value="PROKAR_LIPOPROTEIN"/>
    <property type="match status" value="1"/>
</dbReference>
<name>H1Y9Z3_9SPHI</name>
<reference evidence="1" key="1">
    <citation type="submission" date="2011-09" db="EMBL/GenBank/DDBJ databases">
        <title>The permanent draft genome of Mucilaginibacter paludis DSM 18603.</title>
        <authorList>
            <consortium name="US DOE Joint Genome Institute (JGI-PGF)"/>
            <person name="Lucas S."/>
            <person name="Han J."/>
            <person name="Lapidus A."/>
            <person name="Bruce D."/>
            <person name="Goodwin L."/>
            <person name="Pitluck S."/>
            <person name="Peters L."/>
            <person name="Kyrpides N."/>
            <person name="Mavromatis K."/>
            <person name="Ivanova N."/>
            <person name="Mikhailova N."/>
            <person name="Held B."/>
            <person name="Detter J.C."/>
            <person name="Tapia R."/>
            <person name="Han C."/>
            <person name="Land M."/>
            <person name="Hauser L."/>
            <person name="Markowitz V."/>
            <person name="Cheng J.-F."/>
            <person name="Hugenholtz P."/>
            <person name="Woyke T."/>
            <person name="Wu D."/>
            <person name="Tindall B."/>
            <person name="Brambilla E."/>
            <person name="Klenk H.-P."/>
            <person name="Eisen J.A."/>
        </authorList>
    </citation>
    <scope>NUCLEOTIDE SEQUENCE [LARGE SCALE GENOMIC DNA]</scope>
    <source>
        <strain evidence="1">DSM 18603</strain>
    </source>
</reference>
<evidence type="ECO:0008006" key="3">
    <source>
        <dbReference type="Google" id="ProtNLM"/>
    </source>
</evidence>
<dbReference type="Proteomes" id="UP000002774">
    <property type="component" value="Chromosome"/>
</dbReference>
<organism evidence="1 2">
    <name type="scientific">Mucilaginibacter paludis DSM 18603</name>
    <dbReference type="NCBI Taxonomy" id="714943"/>
    <lineage>
        <taxon>Bacteria</taxon>
        <taxon>Pseudomonadati</taxon>
        <taxon>Bacteroidota</taxon>
        <taxon>Sphingobacteriia</taxon>
        <taxon>Sphingobacteriales</taxon>
        <taxon>Sphingobacteriaceae</taxon>
        <taxon>Mucilaginibacter</taxon>
    </lineage>
</organism>
<dbReference type="AlphaFoldDB" id="H1Y9Z3"/>
<dbReference type="HOGENOM" id="CLU_933232_0_0_10"/>
<evidence type="ECO:0000313" key="1">
    <source>
        <dbReference type="EMBL" id="EHQ24977.1"/>
    </source>
</evidence>
<keyword evidence="2" id="KW-1185">Reference proteome</keyword>
<dbReference type="EMBL" id="CM001403">
    <property type="protein sequence ID" value="EHQ24977.1"/>
    <property type="molecule type" value="Genomic_DNA"/>
</dbReference>